<evidence type="ECO:0000259" key="10">
    <source>
        <dbReference type="PROSITE" id="PS51195"/>
    </source>
</evidence>
<evidence type="ECO:0000259" key="8">
    <source>
        <dbReference type="PROSITE" id="PS51192"/>
    </source>
</evidence>
<feature type="domain" description="Helicase ATP-binding" evidence="8">
    <location>
        <begin position="32"/>
        <end position="207"/>
    </location>
</feature>
<feature type="short sequence motif" description="Q motif" evidence="6">
    <location>
        <begin position="1"/>
        <end position="29"/>
    </location>
</feature>
<dbReference type="InterPro" id="IPR027417">
    <property type="entry name" value="P-loop_NTPase"/>
</dbReference>
<dbReference type="GO" id="GO:0016787">
    <property type="term" value="F:hydrolase activity"/>
    <property type="evidence" value="ECO:0007669"/>
    <property type="project" value="UniProtKB-KW"/>
</dbReference>
<dbReference type="OrthoDB" id="9785240at2"/>
<dbReference type="InterPro" id="IPR050079">
    <property type="entry name" value="DEAD_box_RNA_helicase"/>
</dbReference>
<dbReference type="GO" id="GO:0005829">
    <property type="term" value="C:cytosol"/>
    <property type="evidence" value="ECO:0007669"/>
    <property type="project" value="TreeGrafter"/>
</dbReference>
<accession>A0A316X707</accession>
<dbReference type="SMART" id="SM00487">
    <property type="entry name" value="DEXDc"/>
    <property type="match status" value="1"/>
</dbReference>
<feature type="domain" description="DEAD-box RNA helicase Q" evidence="10">
    <location>
        <begin position="1"/>
        <end position="29"/>
    </location>
</feature>
<evidence type="ECO:0000256" key="5">
    <source>
        <dbReference type="ARBA" id="ARBA00038437"/>
    </source>
</evidence>
<dbReference type="PROSITE" id="PS00039">
    <property type="entry name" value="DEAD_ATP_HELICASE"/>
    <property type="match status" value="1"/>
</dbReference>
<dbReference type="GO" id="GO:0003676">
    <property type="term" value="F:nucleic acid binding"/>
    <property type="evidence" value="ECO:0007669"/>
    <property type="project" value="InterPro"/>
</dbReference>
<dbReference type="Pfam" id="PF00271">
    <property type="entry name" value="Helicase_C"/>
    <property type="match status" value="1"/>
</dbReference>
<dbReference type="SUPFAM" id="SSF52540">
    <property type="entry name" value="P-loop containing nucleoside triphosphate hydrolases"/>
    <property type="match status" value="1"/>
</dbReference>
<dbReference type="PANTHER" id="PTHR47959:SF2">
    <property type="entry name" value="ATP-DEPENDENT RNA HELICASE DEAD BOX FAMILY"/>
    <property type="match status" value="1"/>
</dbReference>
<keyword evidence="2 7" id="KW-0378">Hydrolase</keyword>
<keyword evidence="4 7" id="KW-0067">ATP-binding</keyword>
<dbReference type="InterPro" id="IPR044742">
    <property type="entry name" value="DEAD/DEAH_RhlB"/>
</dbReference>
<protein>
    <submittedName>
        <fullName evidence="11">RNA helicase</fullName>
    </submittedName>
</protein>
<evidence type="ECO:0000256" key="6">
    <source>
        <dbReference type="PROSITE-ProRule" id="PRU00552"/>
    </source>
</evidence>
<dbReference type="Gene3D" id="3.40.50.300">
    <property type="entry name" value="P-loop containing nucleotide triphosphate hydrolases"/>
    <property type="match status" value="2"/>
</dbReference>
<dbReference type="PROSITE" id="PS51195">
    <property type="entry name" value="Q_MOTIF"/>
    <property type="match status" value="1"/>
</dbReference>
<dbReference type="AlphaFoldDB" id="A0A316X707"/>
<dbReference type="CDD" id="cd00268">
    <property type="entry name" value="DEADc"/>
    <property type="match status" value="1"/>
</dbReference>
<feature type="domain" description="Helicase C-terminal" evidence="9">
    <location>
        <begin position="218"/>
        <end position="380"/>
    </location>
</feature>
<dbReference type="Pfam" id="PF00270">
    <property type="entry name" value="DEAD"/>
    <property type="match status" value="1"/>
</dbReference>
<dbReference type="EMBL" id="PPEI02000001">
    <property type="protein sequence ID" value="PWN67078.1"/>
    <property type="molecule type" value="Genomic_DNA"/>
</dbReference>
<dbReference type="Proteomes" id="UP000236182">
    <property type="component" value="Unassembled WGS sequence"/>
</dbReference>
<keyword evidence="12" id="KW-1185">Reference proteome</keyword>
<dbReference type="CDD" id="cd18787">
    <property type="entry name" value="SF2_C_DEAD"/>
    <property type="match status" value="1"/>
</dbReference>
<evidence type="ECO:0000259" key="9">
    <source>
        <dbReference type="PROSITE" id="PS51194"/>
    </source>
</evidence>
<dbReference type="InterPro" id="IPR000629">
    <property type="entry name" value="RNA-helicase_DEAD-box_CS"/>
</dbReference>
<dbReference type="InterPro" id="IPR011545">
    <property type="entry name" value="DEAD/DEAH_box_helicase_dom"/>
</dbReference>
<dbReference type="GO" id="GO:0003724">
    <property type="term" value="F:RNA helicase activity"/>
    <property type="evidence" value="ECO:0007669"/>
    <property type="project" value="InterPro"/>
</dbReference>
<dbReference type="PROSITE" id="PS51194">
    <property type="entry name" value="HELICASE_CTER"/>
    <property type="match status" value="1"/>
</dbReference>
<dbReference type="PROSITE" id="PS51192">
    <property type="entry name" value="HELICASE_ATP_BIND_1"/>
    <property type="match status" value="1"/>
</dbReference>
<keyword evidence="1 7" id="KW-0547">Nucleotide-binding</keyword>
<name>A0A316X707_9FLAO</name>
<dbReference type="SMART" id="SM00490">
    <property type="entry name" value="HELICc"/>
    <property type="match status" value="1"/>
</dbReference>
<dbReference type="RefSeq" id="WP_109617132.1">
    <property type="nucleotide sequence ID" value="NZ_PPEI02000001.1"/>
</dbReference>
<proteinExistence type="inferred from homology"/>
<evidence type="ECO:0000256" key="2">
    <source>
        <dbReference type="ARBA" id="ARBA00022801"/>
    </source>
</evidence>
<evidence type="ECO:0000313" key="12">
    <source>
        <dbReference type="Proteomes" id="UP000236182"/>
    </source>
</evidence>
<dbReference type="InterPro" id="IPR014014">
    <property type="entry name" value="RNA_helicase_DEAD_Q_motif"/>
</dbReference>
<dbReference type="InterPro" id="IPR001650">
    <property type="entry name" value="Helicase_C-like"/>
</dbReference>
<evidence type="ECO:0000256" key="4">
    <source>
        <dbReference type="ARBA" id="ARBA00022840"/>
    </source>
</evidence>
<reference evidence="11" key="1">
    <citation type="submission" date="2018-04" db="EMBL/GenBank/DDBJ databases">
        <title>Draft Genome Sequences of Chryseobacterium lactis NCTC11390T isolated from milk, Chryseobacterium oncorhynchi 701B-08T from rainbow trout, and Chryseobacterium viscerum 687B-08T from diseased fish.</title>
        <authorList>
            <person name="Jeong J.-J."/>
            <person name="Lee Y.J."/>
            <person name="Pathiraja D."/>
            <person name="Park B."/>
            <person name="Choi I.-G."/>
            <person name="Kim K.D."/>
        </authorList>
    </citation>
    <scope>NUCLEOTIDE SEQUENCE [LARGE SCALE GENOMIC DNA]</scope>
    <source>
        <strain evidence="11">701B-08</strain>
    </source>
</reference>
<sequence>MSFESLGLSHNIIRSVNKLGYLKPFPIQEQAVPVILQGKDLMGIAQTGSGKTACFVMPILEKLQNLEAKKGRNIQVLILVPTRELAIQIDEVFRAFTENLKREIRTMAVYGGVSINPQMKGMFGVEVLIATPGRLLDLIDHNALSISEIQHLVIDEADKMFQLGFGEEMNKLFAMMPVVKQTTLFSATLNDKVSEMKERLSINPTIIEIKKEEVEIDNIEQLAYHVSPENKGPFLRYLIKEKKVEKALIFVSSTRSADNLVEKLKKNKIKAVAIHSQKSQGARRNNLEEFKVNGAQILVATDLIGRGIHIESLPCVINYELPRSPLDYIHRIGRTGRANEKGTAINILTDDELQHFRVIQKKMGKKVPLQRTEGIDLHGY</sequence>
<evidence type="ECO:0000256" key="3">
    <source>
        <dbReference type="ARBA" id="ARBA00022806"/>
    </source>
</evidence>
<evidence type="ECO:0000256" key="7">
    <source>
        <dbReference type="RuleBase" id="RU000492"/>
    </source>
</evidence>
<evidence type="ECO:0000256" key="1">
    <source>
        <dbReference type="ARBA" id="ARBA00022741"/>
    </source>
</evidence>
<dbReference type="PANTHER" id="PTHR47959">
    <property type="entry name" value="ATP-DEPENDENT RNA HELICASE RHLE-RELATED"/>
    <property type="match status" value="1"/>
</dbReference>
<organism evidence="11 12">
    <name type="scientific">Chryseobacterium oncorhynchi</name>
    <dbReference type="NCBI Taxonomy" id="741074"/>
    <lineage>
        <taxon>Bacteria</taxon>
        <taxon>Pseudomonadati</taxon>
        <taxon>Bacteroidota</taxon>
        <taxon>Flavobacteriia</taxon>
        <taxon>Flavobacteriales</taxon>
        <taxon>Weeksellaceae</taxon>
        <taxon>Chryseobacterium group</taxon>
        <taxon>Chryseobacterium</taxon>
    </lineage>
</organism>
<dbReference type="InterPro" id="IPR014001">
    <property type="entry name" value="Helicase_ATP-bd"/>
</dbReference>
<comment type="caution">
    <text evidence="11">The sequence shown here is derived from an EMBL/GenBank/DDBJ whole genome shotgun (WGS) entry which is preliminary data.</text>
</comment>
<evidence type="ECO:0000313" key="11">
    <source>
        <dbReference type="EMBL" id="PWN67078.1"/>
    </source>
</evidence>
<keyword evidence="3 7" id="KW-0347">Helicase</keyword>
<comment type="similarity">
    <text evidence="5 7">Belongs to the DEAD box helicase family.</text>
</comment>
<gene>
    <name evidence="11" type="ORF">C1638_000220</name>
</gene>
<dbReference type="GO" id="GO:0005524">
    <property type="term" value="F:ATP binding"/>
    <property type="evidence" value="ECO:0007669"/>
    <property type="project" value="UniProtKB-KW"/>
</dbReference>